<evidence type="ECO:0000313" key="8">
    <source>
        <dbReference type="EMBL" id="KAK9839024.1"/>
    </source>
</evidence>
<accession>A0AAW1RYH1</accession>
<feature type="transmembrane region" description="Helical" evidence="6">
    <location>
        <begin position="273"/>
        <end position="295"/>
    </location>
</feature>
<comment type="similarity">
    <text evidence="2 6">Belongs to the multi antimicrobial extrusion (MATE) (TC 2.A.66.1) family.</text>
</comment>
<dbReference type="PANTHER" id="PTHR42893">
    <property type="entry name" value="PROTEIN DETOXIFICATION 44, CHLOROPLASTIC-RELATED"/>
    <property type="match status" value="1"/>
</dbReference>
<evidence type="ECO:0000256" key="4">
    <source>
        <dbReference type="ARBA" id="ARBA00022989"/>
    </source>
</evidence>
<keyword evidence="5 6" id="KW-0472">Membrane</keyword>
<feature type="transmembrane region" description="Helical" evidence="6">
    <location>
        <begin position="247"/>
        <end position="267"/>
    </location>
</feature>
<protein>
    <recommendedName>
        <fullName evidence="6">Protein DETOXIFICATION</fullName>
    </recommendedName>
    <alternativeName>
        <fullName evidence="6">Multidrug and toxic compound extrusion protein</fullName>
    </alternativeName>
</protein>
<feature type="transmembrane region" description="Helical" evidence="6">
    <location>
        <begin position="435"/>
        <end position="454"/>
    </location>
</feature>
<keyword evidence="4 6" id="KW-1133">Transmembrane helix</keyword>
<feature type="transmembrane region" description="Helical" evidence="6">
    <location>
        <begin position="143"/>
        <end position="163"/>
    </location>
</feature>
<comment type="subcellular location">
    <subcellularLocation>
        <location evidence="1">Membrane</location>
        <topology evidence="1">Multi-pass membrane protein</topology>
    </subcellularLocation>
</comment>
<dbReference type="AlphaFoldDB" id="A0AAW1RYH1"/>
<reference evidence="8 9" key="1">
    <citation type="journal article" date="2024" name="Nat. Commun.">
        <title>Phylogenomics reveals the evolutionary origins of lichenization in chlorophyte algae.</title>
        <authorList>
            <person name="Puginier C."/>
            <person name="Libourel C."/>
            <person name="Otte J."/>
            <person name="Skaloud P."/>
            <person name="Haon M."/>
            <person name="Grisel S."/>
            <person name="Petersen M."/>
            <person name="Berrin J.G."/>
            <person name="Delaux P.M."/>
            <person name="Dal Grande F."/>
            <person name="Keller J."/>
        </authorList>
    </citation>
    <scope>NUCLEOTIDE SEQUENCE [LARGE SCALE GENOMIC DNA]</scope>
    <source>
        <strain evidence="8 9">SAG 2145</strain>
    </source>
</reference>
<evidence type="ECO:0000256" key="2">
    <source>
        <dbReference type="ARBA" id="ARBA00010199"/>
    </source>
</evidence>
<keyword evidence="9" id="KW-1185">Reference proteome</keyword>
<dbReference type="GO" id="GO:0042910">
    <property type="term" value="F:xenobiotic transmembrane transporter activity"/>
    <property type="evidence" value="ECO:0007669"/>
    <property type="project" value="InterPro"/>
</dbReference>
<evidence type="ECO:0000256" key="7">
    <source>
        <dbReference type="SAM" id="MobiDB-lite"/>
    </source>
</evidence>
<dbReference type="NCBIfam" id="TIGR00797">
    <property type="entry name" value="matE"/>
    <property type="match status" value="1"/>
</dbReference>
<dbReference type="EMBL" id="JALJOS010000005">
    <property type="protein sequence ID" value="KAK9839024.1"/>
    <property type="molecule type" value="Genomic_DNA"/>
</dbReference>
<dbReference type="PANTHER" id="PTHR42893:SF9">
    <property type="entry name" value="PROTEIN DETOXIFICATION 46, CHLOROPLASTIC"/>
    <property type="match status" value="1"/>
</dbReference>
<feature type="compositionally biased region" description="Polar residues" evidence="7">
    <location>
        <begin position="61"/>
        <end position="71"/>
    </location>
</feature>
<feature type="region of interest" description="Disordered" evidence="7">
    <location>
        <begin position="52"/>
        <end position="72"/>
    </location>
</feature>
<dbReference type="GO" id="GO:0016020">
    <property type="term" value="C:membrane"/>
    <property type="evidence" value="ECO:0007669"/>
    <property type="project" value="UniProtKB-SubCell"/>
</dbReference>
<feature type="transmembrane region" description="Helical" evidence="6">
    <location>
        <begin position="220"/>
        <end position="240"/>
    </location>
</feature>
<dbReference type="Proteomes" id="UP001438707">
    <property type="component" value="Unassembled WGS sequence"/>
</dbReference>
<comment type="caution">
    <text evidence="8">The sequence shown here is derived from an EMBL/GenBank/DDBJ whole genome shotgun (WGS) entry which is preliminary data.</text>
</comment>
<keyword evidence="3 6" id="KW-0812">Transmembrane</keyword>
<evidence type="ECO:0000313" key="9">
    <source>
        <dbReference type="Proteomes" id="UP001438707"/>
    </source>
</evidence>
<evidence type="ECO:0000256" key="3">
    <source>
        <dbReference type="ARBA" id="ARBA00022692"/>
    </source>
</evidence>
<comment type="caution">
    <text evidence="6">Lacks conserved residue(s) required for the propagation of feature annotation.</text>
</comment>
<gene>
    <name evidence="8" type="ORF">WJX74_008039</name>
</gene>
<dbReference type="GO" id="GO:0015297">
    <property type="term" value="F:antiporter activity"/>
    <property type="evidence" value="ECO:0007669"/>
    <property type="project" value="InterPro"/>
</dbReference>
<sequence>MKALGRPSSCLCTDQHRLVWTAARAGNHIPGRIPFSACLQPTRRSFRQQRHSACGARHTSDPSSQASQVTTVPDPEQAFQEISSPAPEKRLALLKRIAAFAGPALSIPLADPLMSLIDTISIGQFAGTTELAALGPNAVTFNFTTYLVSALSVAVVTVVAEKLRQGKPEEGSNVVSAAILVAFAIGLLICGVFQAFTVPIIQATGCAAEIVGPAADYMRIRAFSMPATLVLMMAQAALIAQKDAIRPLLGVIAACAMNVAGDVVLITQLGWGLVGAAVATLASQTIHALVLVLLLNRRGEVHPRLRMPRQEELRELAGTCGPTTLIYLAKNACYLLVQTTATCLQPLLVAAHQPIYGLWSLLTFAHVPTEQAALAYLPGVSSQREASELMWVLLVLGAAIGAITAVAAGVVPIFAPQIFSPDARLWPHMQAVVPQVVGSMFICGLDVAASGILLASRDLGYMAKTMAVNLVTLTAFFSYARKANWGLAGVWWGLVIFFSLRASASLYRIANPPPHCDYPNPKPVVTGSMD</sequence>
<dbReference type="InterPro" id="IPR044644">
    <property type="entry name" value="DinF-like"/>
</dbReference>
<dbReference type="Pfam" id="PF01554">
    <property type="entry name" value="MatE"/>
    <property type="match status" value="1"/>
</dbReference>
<feature type="transmembrane region" description="Helical" evidence="6">
    <location>
        <begin position="175"/>
        <end position="200"/>
    </location>
</feature>
<evidence type="ECO:0000256" key="6">
    <source>
        <dbReference type="RuleBase" id="RU004914"/>
    </source>
</evidence>
<proteinExistence type="inferred from homology"/>
<evidence type="ECO:0000256" key="5">
    <source>
        <dbReference type="ARBA" id="ARBA00023136"/>
    </source>
</evidence>
<evidence type="ECO:0000256" key="1">
    <source>
        <dbReference type="ARBA" id="ARBA00004141"/>
    </source>
</evidence>
<name>A0AAW1RYH1_9CHLO</name>
<feature type="transmembrane region" description="Helical" evidence="6">
    <location>
        <begin position="389"/>
        <end position="415"/>
    </location>
</feature>
<feature type="transmembrane region" description="Helical" evidence="6">
    <location>
        <begin position="485"/>
        <end position="504"/>
    </location>
</feature>
<dbReference type="InterPro" id="IPR002528">
    <property type="entry name" value="MATE_fam"/>
</dbReference>
<organism evidence="8 9">
    <name type="scientific">Apatococcus lobatus</name>
    <dbReference type="NCBI Taxonomy" id="904363"/>
    <lineage>
        <taxon>Eukaryota</taxon>
        <taxon>Viridiplantae</taxon>
        <taxon>Chlorophyta</taxon>
        <taxon>core chlorophytes</taxon>
        <taxon>Trebouxiophyceae</taxon>
        <taxon>Chlorellales</taxon>
        <taxon>Chlorellaceae</taxon>
        <taxon>Apatococcus</taxon>
    </lineage>
</organism>